<dbReference type="PANTHER" id="PTHR48228">
    <property type="entry name" value="SUCCINYL-COA--D-CITRAMALATE COA-TRANSFERASE"/>
    <property type="match status" value="1"/>
</dbReference>
<dbReference type="InterPro" id="IPR023606">
    <property type="entry name" value="CoA-Trfase_III_dom_1_sf"/>
</dbReference>
<dbReference type="Gene3D" id="3.40.50.10540">
    <property type="entry name" value="Crotonobetainyl-coa:carnitine coa-transferase, domain 1"/>
    <property type="match status" value="1"/>
</dbReference>
<dbReference type="KEGG" id="marz:MARA_36270"/>
<evidence type="ECO:0000313" key="2">
    <source>
        <dbReference type="EMBL" id="BBY50159.1"/>
    </source>
</evidence>
<proteinExistence type="predicted"/>
<dbReference type="GO" id="GO:0016740">
    <property type="term" value="F:transferase activity"/>
    <property type="evidence" value="ECO:0007669"/>
    <property type="project" value="UniProtKB-KW"/>
</dbReference>
<dbReference type="EMBL" id="AP022593">
    <property type="protein sequence ID" value="BBY50159.1"/>
    <property type="molecule type" value="Genomic_DNA"/>
</dbReference>
<dbReference type="PANTHER" id="PTHR48228:SF7">
    <property type="entry name" value="FATTY ACYL-COA TRANSFERASE RV3272-RELATED"/>
    <property type="match status" value="1"/>
</dbReference>
<evidence type="ECO:0000256" key="1">
    <source>
        <dbReference type="SAM" id="MobiDB-lite"/>
    </source>
</evidence>
<reference evidence="2 3" key="1">
    <citation type="journal article" date="2019" name="Emerg. Microbes Infect.">
        <title>Comprehensive subspecies identification of 175 nontuberculous mycobacteria species based on 7547 genomic profiles.</title>
        <authorList>
            <person name="Matsumoto Y."/>
            <person name="Kinjo T."/>
            <person name="Motooka D."/>
            <person name="Nabeya D."/>
            <person name="Jung N."/>
            <person name="Uechi K."/>
            <person name="Horii T."/>
            <person name="Iida T."/>
            <person name="Fujita J."/>
            <person name="Nakamura S."/>
        </authorList>
    </citation>
    <scope>NUCLEOTIDE SEQUENCE [LARGE SCALE GENOMIC DNA]</scope>
    <source>
        <strain evidence="2 3">JCM 18538</strain>
    </source>
</reference>
<organism evidence="2 3">
    <name type="scientific">Mycolicibacterium arabiense</name>
    <dbReference type="NCBI Taxonomy" id="1286181"/>
    <lineage>
        <taxon>Bacteria</taxon>
        <taxon>Bacillati</taxon>
        <taxon>Actinomycetota</taxon>
        <taxon>Actinomycetes</taxon>
        <taxon>Mycobacteriales</taxon>
        <taxon>Mycobacteriaceae</taxon>
        <taxon>Mycolicibacterium</taxon>
    </lineage>
</organism>
<gene>
    <name evidence="2" type="ORF">MARA_36270</name>
</gene>
<dbReference type="Proteomes" id="UP000467428">
    <property type="component" value="Chromosome"/>
</dbReference>
<name>A0A7I7S1R3_9MYCO</name>
<keyword evidence="3" id="KW-1185">Reference proteome</keyword>
<geneLocation type="plasmid" evidence="3">
    <name>pjcm18538 dna</name>
</geneLocation>
<protein>
    <submittedName>
        <fullName evidence="2">CoA transferase</fullName>
    </submittedName>
</protein>
<dbReference type="SUPFAM" id="SSF89796">
    <property type="entry name" value="CoA-transferase family III (CaiB/BaiF)"/>
    <property type="match status" value="2"/>
</dbReference>
<dbReference type="InterPro" id="IPR050509">
    <property type="entry name" value="CoA-transferase_III"/>
</dbReference>
<feature type="region of interest" description="Disordered" evidence="1">
    <location>
        <begin position="358"/>
        <end position="385"/>
    </location>
</feature>
<accession>A0A7I7S1R3</accession>
<dbReference type="AlphaFoldDB" id="A0A7I7S1R3"/>
<evidence type="ECO:0000313" key="3">
    <source>
        <dbReference type="Proteomes" id="UP000467428"/>
    </source>
</evidence>
<dbReference type="Pfam" id="PF02515">
    <property type="entry name" value="CoA_transf_3"/>
    <property type="match status" value="1"/>
</dbReference>
<sequence length="397" mass="41211">MDNGRMDALADDWGASGLAYLTGDPAGAPDYSRAAALAAARSVTAEFETRTGVRVDTAQELAGRAALLGLARRGRTSAGGASRILPTADGWWALTLSRPDDVDTVPALIENDATVDPWRAVRDWSSTRGVAEVVERARLLDLPAAVLGEAVAQPPTVRQTGPRSAPRSAAGLVVVDLSSMWAGPSCGRLLLRAGATVVKVESPGRPDGSRGGPRSFFDWMNGGKLSYAIEFDNAGRLRELLAIADVVIESSRPAALRRRGLGPDDVAARDGRVWLSITGHADTGRVAFGDDAAVAGGLVGRGADGPVFCADAIADPLTGLHSALEVVRSLRRGGGETVHVVMSEVAATYAALPQTVPSVPAEAAPPAPPGTTSPASELDGDRARVDRLIDERRLAPC</sequence>
<keyword evidence="2" id="KW-0808">Transferase</keyword>
<dbReference type="InterPro" id="IPR003673">
    <property type="entry name" value="CoA-Trfase_fam_III"/>
</dbReference>